<proteinExistence type="predicted"/>
<evidence type="ECO:0000256" key="1">
    <source>
        <dbReference type="SAM" id="MobiDB-lite"/>
    </source>
</evidence>
<accession>A0A2S8BH22</accession>
<reference evidence="2 3" key="1">
    <citation type="journal article" date="2017" name="Int. J. Syst. Evol. Microbiol.">
        <title>Mycobacterium talmoniae sp. nov., a slowly growing mycobacterium isolated from human respiratory samples.</title>
        <authorList>
            <person name="Davidson R.M."/>
            <person name="DeGroote M.A."/>
            <person name="Marola J.L."/>
            <person name="Buss S."/>
            <person name="Jones V."/>
            <person name="McNeil M.R."/>
            <person name="Freifeld A.G."/>
            <person name="Elaine Epperson L."/>
            <person name="Hasan N.A."/>
            <person name="Jackson M."/>
            <person name="Iwen P.C."/>
            <person name="Salfinger M."/>
            <person name="Strong M."/>
        </authorList>
    </citation>
    <scope>NUCLEOTIDE SEQUENCE [LARGE SCALE GENOMIC DNA]</scope>
    <source>
        <strain evidence="2 3">ATCC BAA-2683</strain>
    </source>
</reference>
<feature type="compositionally biased region" description="Basic residues" evidence="1">
    <location>
        <begin position="34"/>
        <end position="44"/>
    </location>
</feature>
<gene>
    <name evidence="2" type="ORF">C1Y40_03922</name>
</gene>
<sequence length="64" mass="7220">MEALQPAIDTLQEAVIALTMVVNPLSNIAERIPRMPRRATRRSTARPVHSQRIIDHDLPDPDQP</sequence>
<dbReference type="Proteomes" id="UP000238296">
    <property type="component" value="Unassembled WGS sequence"/>
</dbReference>
<evidence type="ECO:0000313" key="3">
    <source>
        <dbReference type="Proteomes" id="UP000238296"/>
    </source>
</evidence>
<dbReference type="EMBL" id="PPEA01000574">
    <property type="protein sequence ID" value="PQM45916.1"/>
    <property type="molecule type" value="Genomic_DNA"/>
</dbReference>
<comment type="caution">
    <text evidence="2">The sequence shown here is derived from an EMBL/GenBank/DDBJ whole genome shotgun (WGS) entry which is preliminary data.</text>
</comment>
<feature type="compositionally biased region" description="Basic and acidic residues" evidence="1">
    <location>
        <begin position="52"/>
        <end position="64"/>
    </location>
</feature>
<protein>
    <submittedName>
        <fullName evidence="2">Uncharacterized protein</fullName>
    </submittedName>
</protein>
<dbReference type="AlphaFoldDB" id="A0A2S8BH22"/>
<organism evidence="2 3">
    <name type="scientific">Mycobacterium talmoniae</name>
    <dbReference type="NCBI Taxonomy" id="1858794"/>
    <lineage>
        <taxon>Bacteria</taxon>
        <taxon>Bacillati</taxon>
        <taxon>Actinomycetota</taxon>
        <taxon>Actinomycetes</taxon>
        <taxon>Mycobacteriales</taxon>
        <taxon>Mycobacteriaceae</taxon>
        <taxon>Mycobacterium</taxon>
    </lineage>
</organism>
<name>A0A2S8BH22_9MYCO</name>
<evidence type="ECO:0000313" key="2">
    <source>
        <dbReference type="EMBL" id="PQM45916.1"/>
    </source>
</evidence>
<feature type="region of interest" description="Disordered" evidence="1">
    <location>
        <begin position="34"/>
        <end position="64"/>
    </location>
</feature>